<dbReference type="AlphaFoldDB" id="A0A135YRE0"/>
<evidence type="ECO:0000313" key="2">
    <source>
        <dbReference type="Proteomes" id="UP000070326"/>
    </source>
</evidence>
<gene>
    <name evidence="1" type="ORF">HMPREF3195_01134</name>
</gene>
<feature type="non-terminal residue" evidence="1">
    <location>
        <position position="1"/>
    </location>
</feature>
<sequence length="42" mass="5207">VVIYSYYVYIHKYIHINIQKIIFIKDVQFLIKLNCRLKGRHL</sequence>
<proteinExistence type="predicted"/>
<organism evidence="1 2">
    <name type="scientific">Peptostreptococcus anaerobius</name>
    <dbReference type="NCBI Taxonomy" id="1261"/>
    <lineage>
        <taxon>Bacteria</taxon>
        <taxon>Bacillati</taxon>
        <taxon>Bacillota</taxon>
        <taxon>Clostridia</taxon>
        <taxon>Peptostreptococcales</taxon>
        <taxon>Peptostreptococcaceae</taxon>
        <taxon>Peptostreptococcus</taxon>
    </lineage>
</organism>
<dbReference type="STRING" id="1261.HMPREF3195_01134"/>
<accession>A0A135YRE0</accession>
<evidence type="ECO:0000313" key="1">
    <source>
        <dbReference type="EMBL" id="KXI11901.1"/>
    </source>
</evidence>
<dbReference type="Proteomes" id="UP000070326">
    <property type="component" value="Unassembled WGS sequence"/>
</dbReference>
<protein>
    <submittedName>
        <fullName evidence="1">Uncharacterized protein</fullName>
    </submittedName>
</protein>
<name>A0A135YRE0_9FIRM</name>
<reference evidence="1 2" key="1">
    <citation type="submission" date="2016-02" db="EMBL/GenBank/DDBJ databases">
        <authorList>
            <person name="Wen L."/>
            <person name="He K."/>
            <person name="Yang H."/>
        </authorList>
    </citation>
    <scope>NUCLEOTIDE SEQUENCE [LARGE SCALE GENOMIC DNA]</scope>
    <source>
        <strain evidence="1 2">MJR8628A</strain>
    </source>
</reference>
<dbReference type="EMBL" id="LSQZ01000061">
    <property type="protein sequence ID" value="KXI11901.1"/>
    <property type="molecule type" value="Genomic_DNA"/>
</dbReference>
<comment type="caution">
    <text evidence="1">The sequence shown here is derived from an EMBL/GenBank/DDBJ whole genome shotgun (WGS) entry which is preliminary data.</text>
</comment>